<evidence type="ECO:0000313" key="4">
    <source>
        <dbReference type="EMBL" id="KFB08230.1"/>
    </source>
</evidence>
<dbReference type="GO" id="GO:0050570">
    <property type="term" value="F:4-hydroxythreonine-4-phosphate dehydrogenase activity"/>
    <property type="evidence" value="ECO:0007669"/>
    <property type="project" value="UniProtKB-EC"/>
</dbReference>
<dbReference type="GO" id="GO:0051287">
    <property type="term" value="F:NAD binding"/>
    <property type="evidence" value="ECO:0007669"/>
    <property type="project" value="InterPro"/>
</dbReference>
<dbReference type="PANTHER" id="PTHR30004:SF3">
    <property type="entry name" value="4-HYDROXYTHREONINE-4-PHOSPHATE DEHYDROGENASE 2-RELATED"/>
    <property type="match status" value="1"/>
</dbReference>
<keyword evidence="5" id="KW-1185">Reference proteome</keyword>
<dbReference type="EC" id="1.1.1.262" evidence="4"/>
<name>A0A084U5J4_9HYPH</name>
<dbReference type="SUPFAM" id="SSF53659">
    <property type="entry name" value="Isocitrate/Isopropylmalate dehydrogenase-like"/>
    <property type="match status" value="1"/>
</dbReference>
<dbReference type="Proteomes" id="UP000053675">
    <property type="component" value="Unassembled WGS sequence"/>
</dbReference>
<organism evidence="4 5">
    <name type="scientific">Nitratireductor basaltis</name>
    <dbReference type="NCBI Taxonomy" id="472175"/>
    <lineage>
        <taxon>Bacteria</taxon>
        <taxon>Pseudomonadati</taxon>
        <taxon>Pseudomonadota</taxon>
        <taxon>Alphaproteobacteria</taxon>
        <taxon>Hyphomicrobiales</taxon>
        <taxon>Phyllobacteriaceae</taxon>
        <taxon>Nitratireductor</taxon>
    </lineage>
</organism>
<keyword evidence="3" id="KW-0520">NAD</keyword>
<protein>
    <submittedName>
        <fullName evidence="4">4-hydroxythreonine-4-phosphate dehydrogenase</fullName>
        <ecNumber evidence="4">1.1.1.262</ecNumber>
    </submittedName>
</protein>
<keyword evidence="2 4" id="KW-0560">Oxidoreductase</keyword>
<reference evidence="4 5" key="1">
    <citation type="submission" date="2014-05" db="EMBL/GenBank/DDBJ databases">
        <title>Draft Genome Sequence of Nitratireductor basaltis Strain UMTGB225, A Marine Bacterium Isolated from Green Barrel Tunicate.</title>
        <authorList>
            <person name="Gan H.Y."/>
        </authorList>
    </citation>
    <scope>NUCLEOTIDE SEQUENCE [LARGE SCALE GENOMIC DNA]</scope>
    <source>
        <strain evidence="4 5">UMTGB225</strain>
    </source>
</reference>
<dbReference type="PANTHER" id="PTHR30004">
    <property type="entry name" value="4-HYDROXYTHREONINE-4-PHOSPHATE DEHYDROGENASE"/>
    <property type="match status" value="1"/>
</dbReference>
<dbReference type="OrthoDB" id="9801783at2"/>
<keyword evidence="1" id="KW-0479">Metal-binding</keyword>
<dbReference type="PATRIC" id="fig|472175.3.peg.3439"/>
<evidence type="ECO:0000256" key="2">
    <source>
        <dbReference type="ARBA" id="ARBA00023002"/>
    </source>
</evidence>
<evidence type="ECO:0000256" key="1">
    <source>
        <dbReference type="ARBA" id="ARBA00022723"/>
    </source>
</evidence>
<dbReference type="InterPro" id="IPR005255">
    <property type="entry name" value="PdxA_fam"/>
</dbReference>
<evidence type="ECO:0000313" key="5">
    <source>
        <dbReference type="Proteomes" id="UP000053675"/>
    </source>
</evidence>
<comment type="caution">
    <text evidence="4">The sequence shown here is derived from an EMBL/GenBank/DDBJ whole genome shotgun (WGS) entry which is preliminary data.</text>
</comment>
<accession>A0A084U5J4</accession>
<sequence length="343" mass="36887">MRPKIGLIPGDPSGIGPELCARLLSENCTADADILLLGDRHVFERGQEQAGLSHLMVEVDAASEDWTKTPRFAFHPMQTIAPDEVEIAKNTKASGSSTLKVLDQALEFVQAGVIDAICFAPFNKASMHLAGIGHADELHYMAEKLGATGYISELNTLDGMWTSRVTSHIALREVADVIDGERIKEATHLIHDVLRRAGYERPRIAVAALNPHAGDNGNFGREEIDVIEPAVREMAESQMAVEGPTPSDTVFLKVTRGELDAVVTMYHDQGQIALKLLGFDRGVTVQGGLPVPVTTPAHGTAFDIAGQGVADVGAMKAAFQIACNMVKNWDREQMSGTREAATA</sequence>
<gene>
    <name evidence="4" type="primary">pdxA_2</name>
    <name evidence="4" type="ORF">EL18_03440</name>
</gene>
<dbReference type="EMBL" id="JMQM01000003">
    <property type="protein sequence ID" value="KFB08230.1"/>
    <property type="molecule type" value="Genomic_DNA"/>
</dbReference>
<dbReference type="RefSeq" id="WP_036486953.1">
    <property type="nucleotide sequence ID" value="NZ_JMQM01000003.1"/>
</dbReference>
<dbReference type="AlphaFoldDB" id="A0A084U5J4"/>
<dbReference type="STRING" id="472175.EL18_03440"/>
<dbReference type="eggNOG" id="COG1995">
    <property type="taxonomic scope" value="Bacteria"/>
</dbReference>
<dbReference type="Gene3D" id="3.40.718.10">
    <property type="entry name" value="Isopropylmalate Dehydrogenase"/>
    <property type="match status" value="1"/>
</dbReference>
<dbReference type="GO" id="GO:0046872">
    <property type="term" value="F:metal ion binding"/>
    <property type="evidence" value="ECO:0007669"/>
    <property type="project" value="UniProtKB-KW"/>
</dbReference>
<proteinExistence type="predicted"/>
<evidence type="ECO:0000256" key="3">
    <source>
        <dbReference type="ARBA" id="ARBA00023027"/>
    </source>
</evidence>
<dbReference type="Pfam" id="PF04166">
    <property type="entry name" value="PdxA"/>
    <property type="match status" value="1"/>
</dbReference>